<protein>
    <submittedName>
        <fullName evidence="1">Uncharacterized protein</fullName>
    </submittedName>
</protein>
<dbReference type="Proteomes" id="UP001499988">
    <property type="component" value="Unassembled WGS sequence"/>
</dbReference>
<evidence type="ECO:0000313" key="2">
    <source>
        <dbReference type="Proteomes" id="UP001499988"/>
    </source>
</evidence>
<gene>
    <name evidence="1" type="ORF">GCM10023333_10640</name>
</gene>
<evidence type="ECO:0000313" key="1">
    <source>
        <dbReference type="EMBL" id="GAA4878774.1"/>
    </source>
</evidence>
<comment type="caution">
    <text evidence="1">The sequence shown here is derived from an EMBL/GenBank/DDBJ whole genome shotgun (WGS) entry which is preliminary data.</text>
</comment>
<sequence>MISTCNTPPGLVISPDLDSDALCIKIRQSRRILMHAVLYSNFAQGPVHDALQDRLTQPGFQRLTILALDWPLPAGIDPAFGQVLRQGLDDAALADQFARSRAWLTTLAAHPKVTVRWLQTQPYQPLLLLDDWLWLGQYAHSVVPAAAGVWQRWDLAALGTQASTLWQLAKDPDPARILAPWPNALLRPFSQCRFDLAHSTPFEQGVQHDAEP</sequence>
<reference evidence="2" key="1">
    <citation type="journal article" date="2019" name="Int. J. Syst. Evol. Microbiol.">
        <title>The Global Catalogue of Microorganisms (GCM) 10K type strain sequencing project: providing services to taxonomists for standard genome sequencing and annotation.</title>
        <authorList>
            <consortium name="The Broad Institute Genomics Platform"/>
            <consortium name="The Broad Institute Genome Sequencing Center for Infectious Disease"/>
            <person name="Wu L."/>
            <person name="Ma J."/>
        </authorList>
    </citation>
    <scope>NUCLEOTIDE SEQUENCE [LARGE SCALE GENOMIC DNA]</scope>
    <source>
        <strain evidence="2">JCM 18401</strain>
    </source>
</reference>
<keyword evidence="2" id="KW-1185">Reference proteome</keyword>
<dbReference type="RefSeq" id="WP_345334149.1">
    <property type="nucleotide sequence ID" value="NZ_BAABJZ010000013.1"/>
</dbReference>
<proteinExistence type="predicted"/>
<dbReference type="EMBL" id="BAABJZ010000013">
    <property type="protein sequence ID" value="GAA4878774.1"/>
    <property type="molecule type" value="Genomic_DNA"/>
</dbReference>
<name>A0ABP9EJL0_9GAMM</name>
<accession>A0ABP9EJL0</accession>
<organism evidence="1 2">
    <name type="scientific">Ferrimonas pelagia</name>
    <dbReference type="NCBI Taxonomy" id="1177826"/>
    <lineage>
        <taxon>Bacteria</taxon>
        <taxon>Pseudomonadati</taxon>
        <taxon>Pseudomonadota</taxon>
        <taxon>Gammaproteobacteria</taxon>
        <taxon>Alteromonadales</taxon>
        <taxon>Ferrimonadaceae</taxon>
        <taxon>Ferrimonas</taxon>
    </lineage>
</organism>